<evidence type="ECO:0000256" key="2">
    <source>
        <dbReference type="ARBA" id="ARBA00022840"/>
    </source>
</evidence>
<dbReference type="FunFam" id="3.40.50.300:FF:001091">
    <property type="entry name" value="Probable disease resistance protein At1g61300"/>
    <property type="match status" value="1"/>
</dbReference>
<dbReference type="InterPro" id="IPR050905">
    <property type="entry name" value="Plant_NBS-LRR"/>
</dbReference>
<feature type="compositionally biased region" description="Basic and acidic residues" evidence="4">
    <location>
        <begin position="1"/>
        <end position="15"/>
    </location>
</feature>
<accession>A0A8N4IBI6</accession>
<name>A0A8N4IBI6_ELAGV</name>
<keyword evidence="2" id="KW-0547">Nucleotide-binding</keyword>
<dbReference type="Proteomes" id="UP000504607">
    <property type="component" value="Chromosome 13"/>
</dbReference>
<dbReference type="Pfam" id="PF00931">
    <property type="entry name" value="NB-ARC"/>
    <property type="match status" value="1"/>
</dbReference>
<dbReference type="GO" id="GO:0043531">
    <property type="term" value="F:ADP binding"/>
    <property type="evidence" value="ECO:0007669"/>
    <property type="project" value="InterPro"/>
</dbReference>
<evidence type="ECO:0000313" key="6">
    <source>
        <dbReference type="Proteomes" id="UP000504607"/>
    </source>
</evidence>
<keyword evidence="6" id="KW-1185">Reference proteome</keyword>
<dbReference type="PANTHER" id="PTHR33463">
    <property type="entry name" value="NB-ARC DOMAIN-CONTAINING PROTEIN-RELATED"/>
    <property type="match status" value="1"/>
</dbReference>
<dbReference type="PANTHER" id="PTHR33463:SF204">
    <property type="entry name" value="NB-ARC DOMAIN-CONTAINING PROTEIN"/>
    <property type="match status" value="1"/>
</dbReference>
<organism evidence="6 7">
    <name type="scientific">Elaeis guineensis var. tenera</name>
    <name type="common">Oil palm</name>
    <dbReference type="NCBI Taxonomy" id="51953"/>
    <lineage>
        <taxon>Eukaryota</taxon>
        <taxon>Viridiplantae</taxon>
        <taxon>Streptophyta</taxon>
        <taxon>Embryophyta</taxon>
        <taxon>Tracheophyta</taxon>
        <taxon>Spermatophyta</taxon>
        <taxon>Magnoliopsida</taxon>
        <taxon>Liliopsida</taxon>
        <taxon>Arecaceae</taxon>
        <taxon>Arecoideae</taxon>
        <taxon>Cocoseae</taxon>
        <taxon>Elaeidinae</taxon>
        <taxon>Elaeis</taxon>
    </lineage>
</organism>
<proteinExistence type="predicted"/>
<keyword evidence="1" id="KW-0611">Plant defense</keyword>
<evidence type="ECO:0000256" key="3">
    <source>
        <dbReference type="SAM" id="Coils"/>
    </source>
</evidence>
<feature type="coiled-coil region" evidence="3">
    <location>
        <begin position="65"/>
        <end position="120"/>
    </location>
</feature>
<evidence type="ECO:0000259" key="5">
    <source>
        <dbReference type="Pfam" id="PF00931"/>
    </source>
</evidence>
<dbReference type="GO" id="GO:0005524">
    <property type="term" value="F:ATP binding"/>
    <property type="evidence" value="ECO:0007669"/>
    <property type="project" value="UniProtKB-KW"/>
</dbReference>
<sequence length="417" mass="47195">MDVLHEKALSDDGKMAARRARRRPPVTTERKPERGGLLVGRWKPKRIWDVISQPLGHCSNPEDKITRLKEAIEDLEDIKNHVRNNELGGEMFHRQVARWVDRVTAIIEAASRVVQDYEQRRRAFGCPINFYCINLRSSRKLERVVELRARMDDLGVPTTRPLPRPVQEMPLPSPLLEVKSNLEKVLGYLNGDDVDIIGIWGMGGVGKTCLLKRINNNFLPLQENISNSSLLGGQRSAMFDFVIWATVPKESPVNKLQEIIASRLGMRPLNNEREEATGRRQAIFNRLNCINFLLLLDDLWDAVDWEAVGVPLRSNGPTGKHKVVFTTRNNLVCGSMQAQSIEIKSLKPEEAQELFEATVGQATLNSHPSIRTLASKVVQECLGLPLLLRIIGMSMSTKETPKEWQKNHHTTAEIKAY</sequence>
<feature type="domain" description="NB-ARC" evidence="5">
    <location>
        <begin position="179"/>
        <end position="364"/>
    </location>
</feature>
<dbReference type="Gene3D" id="1.10.8.430">
    <property type="entry name" value="Helical domain of apoptotic protease-activating factors"/>
    <property type="match status" value="1"/>
</dbReference>
<gene>
    <name evidence="7" type="primary">LOC105056174</name>
</gene>
<dbReference type="OrthoDB" id="645388at2759"/>
<dbReference type="PRINTS" id="PR00364">
    <property type="entry name" value="DISEASERSIST"/>
</dbReference>
<keyword evidence="3" id="KW-0175">Coiled coil</keyword>
<evidence type="ECO:0000256" key="4">
    <source>
        <dbReference type="SAM" id="MobiDB-lite"/>
    </source>
</evidence>
<dbReference type="SUPFAM" id="SSF52540">
    <property type="entry name" value="P-loop containing nucleoside triphosphate hydrolases"/>
    <property type="match status" value="1"/>
</dbReference>
<dbReference type="FunFam" id="1.10.8.430:FF:000003">
    <property type="entry name" value="Probable disease resistance protein At5g66910"/>
    <property type="match status" value="1"/>
</dbReference>
<keyword evidence="2" id="KW-0067">ATP-binding</keyword>
<dbReference type="InterPro" id="IPR027417">
    <property type="entry name" value="P-loop_NTPase"/>
</dbReference>
<evidence type="ECO:0000256" key="1">
    <source>
        <dbReference type="ARBA" id="ARBA00022821"/>
    </source>
</evidence>
<dbReference type="InterPro" id="IPR042197">
    <property type="entry name" value="Apaf_helical"/>
</dbReference>
<protein>
    <submittedName>
        <fullName evidence="7">Probable disease resistance protein At5g63020</fullName>
    </submittedName>
</protein>
<dbReference type="AlphaFoldDB" id="A0A8N4IBI6"/>
<dbReference type="Gene3D" id="3.40.50.300">
    <property type="entry name" value="P-loop containing nucleotide triphosphate hydrolases"/>
    <property type="match status" value="1"/>
</dbReference>
<dbReference type="RefSeq" id="XP_029123896.1">
    <property type="nucleotide sequence ID" value="XM_029268063.1"/>
</dbReference>
<feature type="region of interest" description="Disordered" evidence="4">
    <location>
        <begin position="1"/>
        <end position="34"/>
    </location>
</feature>
<dbReference type="GO" id="GO:0006952">
    <property type="term" value="P:defense response"/>
    <property type="evidence" value="ECO:0007669"/>
    <property type="project" value="UniProtKB-KW"/>
</dbReference>
<dbReference type="InterPro" id="IPR002182">
    <property type="entry name" value="NB-ARC"/>
</dbReference>
<reference evidence="7" key="1">
    <citation type="submission" date="2025-08" db="UniProtKB">
        <authorList>
            <consortium name="RefSeq"/>
        </authorList>
    </citation>
    <scope>IDENTIFICATION</scope>
</reference>
<evidence type="ECO:0000313" key="7">
    <source>
        <dbReference type="RefSeq" id="XP_029123896.1"/>
    </source>
</evidence>